<dbReference type="Proteomes" id="UP000257109">
    <property type="component" value="Unassembled WGS sequence"/>
</dbReference>
<name>A0A371I9T7_MUCPR</name>
<reference evidence="2" key="1">
    <citation type="submission" date="2018-05" db="EMBL/GenBank/DDBJ databases">
        <title>Draft genome of Mucuna pruriens seed.</title>
        <authorList>
            <person name="Nnadi N.E."/>
            <person name="Vos R."/>
            <person name="Hasami M.H."/>
            <person name="Devisetty U.K."/>
            <person name="Aguiy J.C."/>
        </authorList>
    </citation>
    <scope>NUCLEOTIDE SEQUENCE [LARGE SCALE GENOMIC DNA]</scope>
    <source>
        <strain evidence="2">JCA_2017</strain>
    </source>
</reference>
<keyword evidence="3" id="KW-1185">Reference proteome</keyword>
<gene>
    <name evidence="2" type="ORF">CR513_03494</name>
</gene>
<dbReference type="EMBL" id="QJKJ01000575">
    <property type="protein sequence ID" value="RDY11796.1"/>
    <property type="molecule type" value="Genomic_DNA"/>
</dbReference>
<organism evidence="2 3">
    <name type="scientific">Mucuna pruriens</name>
    <name type="common">Velvet bean</name>
    <name type="synonym">Dolichos pruriens</name>
    <dbReference type="NCBI Taxonomy" id="157652"/>
    <lineage>
        <taxon>Eukaryota</taxon>
        <taxon>Viridiplantae</taxon>
        <taxon>Streptophyta</taxon>
        <taxon>Embryophyta</taxon>
        <taxon>Tracheophyta</taxon>
        <taxon>Spermatophyta</taxon>
        <taxon>Magnoliopsida</taxon>
        <taxon>eudicotyledons</taxon>
        <taxon>Gunneridae</taxon>
        <taxon>Pentapetalae</taxon>
        <taxon>rosids</taxon>
        <taxon>fabids</taxon>
        <taxon>Fabales</taxon>
        <taxon>Fabaceae</taxon>
        <taxon>Papilionoideae</taxon>
        <taxon>50 kb inversion clade</taxon>
        <taxon>NPAAA clade</taxon>
        <taxon>indigoferoid/millettioid clade</taxon>
        <taxon>Phaseoleae</taxon>
        <taxon>Mucuna</taxon>
    </lineage>
</organism>
<dbReference type="PANTHER" id="PTHR33223:SF3">
    <property type="match status" value="1"/>
</dbReference>
<evidence type="ECO:0000313" key="3">
    <source>
        <dbReference type="Proteomes" id="UP000257109"/>
    </source>
</evidence>
<evidence type="ECO:0000313" key="2">
    <source>
        <dbReference type="EMBL" id="RDY11796.1"/>
    </source>
</evidence>
<dbReference type="PANTHER" id="PTHR33223">
    <property type="entry name" value="CCHC-TYPE DOMAIN-CONTAINING PROTEIN"/>
    <property type="match status" value="1"/>
</dbReference>
<sequence>MENNDRTLKELATPDVVYQPWCIQSLQALKRIPCGLFHNEAARDIGGLHQNESVSIFLGWSCKGLAPVLFNSWGDMKCMFLKKFFPASRTATIRKEICGIRQHSRETLHEYWEIFNKLCATCPHHQISKQLLIQYFYEGLTMMHISMFDAASGGALMDKTPIATRYLISNMASNTQQFGIRGAGQS</sequence>
<feature type="non-terminal residue" evidence="2">
    <location>
        <position position="1"/>
    </location>
</feature>
<protein>
    <recommendedName>
        <fullName evidence="1">Retrotransposon gag domain-containing protein</fullName>
    </recommendedName>
</protein>
<dbReference type="AlphaFoldDB" id="A0A371I9T7"/>
<feature type="domain" description="Retrotransposon gag" evidence="1">
    <location>
        <begin position="70"/>
        <end position="141"/>
    </location>
</feature>
<comment type="caution">
    <text evidence="2">The sequence shown here is derived from an EMBL/GenBank/DDBJ whole genome shotgun (WGS) entry which is preliminary data.</text>
</comment>
<dbReference type="OrthoDB" id="1689420at2759"/>
<dbReference type="InterPro" id="IPR005162">
    <property type="entry name" value="Retrotrans_gag_dom"/>
</dbReference>
<dbReference type="Pfam" id="PF03732">
    <property type="entry name" value="Retrotrans_gag"/>
    <property type="match status" value="1"/>
</dbReference>
<evidence type="ECO:0000259" key="1">
    <source>
        <dbReference type="Pfam" id="PF03732"/>
    </source>
</evidence>
<accession>A0A371I9T7</accession>
<proteinExistence type="predicted"/>